<feature type="compositionally biased region" description="Polar residues" evidence="9">
    <location>
        <begin position="464"/>
        <end position="477"/>
    </location>
</feature>
<dbReference type="InterPro" id="IPR030616">
    <property type="entry name" value="Aur-like"/>
</dbReference>
<evidence type="ECO:0000256" key="7">
    <source>
        <dbReference type="PIRSR" id="PIRSR630616-2"/>
    </source>
</evidence>
<keyword evidence="5 7" id="KW-0067">ATP-binding</keyword>
<feature type="active site" description="Proton acceptor" evidence="6">
    <location>
        <position position="128"/>
    </location>
</feature>
<feature type="compositionally biased region" description="Low complexity" evidence="9">
    <location>
        <begin position="632"/>
        <end position="641"/>
    </location>
</feature>
<dbReference type="AlphaFoldDB" id="A0A6G1HTI7"/>
<dbReference type="OrthoDB" id="68483at2759"/>
<evidence type="ECO:0000256" key="2">
    <source>
        <dbReference type="ARBA" id="ARBA00022679"/>
    </source>
</evidence>
<feature type="region of interest" description="Disordered" evidence="9">
    <location>
        <begin position="677"/>
        <end position="807"/>
    </location>
</feature>
<reference evidence="11" key="1">
    <citation type="journal article" date="2020" name="Stud. Mycol.">
        <title>101 Dothideomycetes genomes: a test case for predicting lifestyles and emergence of pathogens.</title>
        <authorList>
            <person name="Haridas S."/>
            <person name="Albert R."/>
            <person name="Binder M."/>
            <person name="Bloem J."/>
            <person name="Labutti K."/>
            <person name="Salamov A."/>
            <person name="Andreopoulos B."/>
            <person name="Baker S."/>
            <person name="Barry K."/>
            <person name="Bills G."/>
            <person name="Bluhm B."/>
            <person name="Cannon C."/>
            <person name="Castanera R."/>
            <person name="Culley D."/>
            <person name="Daum C."/>
            <person name="Ezra D."/>
            <person name="Gonzalez J."/>
            <person name="Henrissat B."/>
            <person name="Kuo A."/>
            <person name="Liang C."/>
            <person name="Lipzen A."/>
            <person name="Lutzoni F."/>
            <person name="Magnuson J."/>
            <person name="Mondo S."/>
            <person name="Nolan M."/>
            <person name="Ohm R."/>
            <person name="Pangilinan J."/>
            <person name="Park H.-J."/>
            <person name="Ramirez L."/>
            <person name="Alfaro M."/>
            <person name="Sun H."/>
            <person name="Tritt A."/>
            <person name="Yoshinaga Y."/>
            <person name="Zwiers L.-H."/>
            <person name="Turgeon B."/>
            <person name="Goodwin S."/>
            <person name="Spatafora J."/>
            <person name="Crous P."/>
            <person name="Grigoriev I."/>
        </authorList>
    </citation>
    <scope>NUCLEOTIDE SEQUENCE</scope>
    <source>
        <strain evidence="11">CBS 262.69</strain>
    </source>
</reference>
<dbReference type="PANTHER" id="PTHR24350">
    <property type="entry name" value="SERINE/THREONINE-PROTEIN KINASE IAL-RELATED"/>
    <property type="match status" value="1"/>
</dbReference>
<feature type="compositionally biased region" description="Basic and acidic residues" evidence="9">
    <location>
        <begin position="680"/>
        <end position="700"/>
    </location>
</feature>
<evidence type="ECO:0000256" key="6">
    <source>
        <dbReference type="PIRSR" id="PIRSR630616-1"/>
    </source>
</evidence>
<proteinExistence type="predicted"/>
<evidence type="ECO:0000256" key="5">
    <source>
        <dbReference type="ARBA" id="ARBA00022840"/>
    </source>
</evidence>
<feature type="binding site" evidence="7">
    <location>
        <position position="146"/>
    </location>
    <ligand>
        <name>ATP</name>
        <dbReference type="ChEBI" id="CHEBI:30616"/>
    </ligand>
</feature>
<evidence type="ECO:0000256" key="9">
    <source>
        <dbReference type="SAM" id="MobiDB-lite"/>
    </source>
</evidence>
<feature type="cross-link" description="Glycyl lysine isopeptide (Lys-Gly) (interchain with G-Cter in SUMO2)" evidence="8">
    <location>
        <position position="130"/>
    </location>
</feature>
<feature type="region of interest" description="Disordered" evidence="9">
    <location>
        <begin position="1"/>
        <end position="85"/>
    </location>
</feature>
<keyword evidence="4" id="KW-0418">Kinase</keyword>
<keyword evidence="1" id="KW-0723">Serine/threonine-protein kinase</keyword>
<feature type="compositionally biased region" description="Acidic residues" evidence="9">
    <location>
        <begin position="834"/>
        <end position="853"/>
    </location>
</feature>
<feature type="region of interest" description="Disordered" evidence="9">
    <location>
        <begin position="586"/>
        <end position="654"/>
    </location>
</feature>
<name>A0A6G1HTI7_9PEZI</name>
<feature type="region of interest" description="Disordered" evidence="9">
    <location>
        <begin position="879"/>
        <end position="923"/>
    </location>
</feature>
<keyword evidence="2" id="KW-0808">Transferase</keyword>
<dbReference type="GO" id="GO:0004674">
    <property type="term" value="F:protein serine/threonine kinase activity"/>
    <property type="evidence" value="ECO:0007669"/>
    <property type="project" value="UniProtKB-KW"/>
</dbReference>
<dbReference type="PROSITE" id="PS50011">
    <property type="entry name" value="PROTEIN_KINASE_DOM"/>
    <property type="match status" value="1"/>
</dbReference>
<feature type="compositionally biased region" description="Low complexity" evidence="9">
    <location>
        <begin position="785"/>
        <end position="800"/>
    </location>
</feature>
<dbReference type="GO" id="GO:0005524">
    <property type="term" value="F:ATP binding"/>
    <property type="evidence" value="ECO:0007669"/>
    <property type="project" value="UniProtKB-KW"/>
</dbReference>
<keyword evidence="12" id="KW-1185">Reference proteome</keyword>
<protein>
    <recommendedName>
        <fullName evidence="10">Protein kinase domain-containing protein</fullName>
    </recommendedName>
</protein>
<evidence type="ECO:0000256" key="3">
    <source>
        <dbReference type="ARBA" id="ARBA00022741"/>
    </source>
</evidence>
<dbReference type="SUPFAM" id="SSF56112">
    <property type="entry name" value="Protein kinase-like (PK-like)"/>
    <property type="match status" value="1"/>
</dbReference>
<sequence length="923" mass="101574">MSTATQDDYQSQRKRDRDRSTRGDEDVAVRNDFDPRDGKSESNRNPVRETSSDLEGTMYGPYDSDPGWKTPSVGSGASHPADLEDSGPYIPDHFMHVPLLTLDTARRVFRDTVLGLEYLHYQGIIHRDIKPANLLQTKDEHIKISDFGVSYLGKARSEEGAGDQSESDAHDTDEALELAKTVGTPAFYAPELCQTDCEDLEPPPITNQIDVWALGVTLYCLIFGRVPFHERNSFVLMRLIAETDVYIPRLRLKAVNPQAGSYPSRNKDYRAAGTVDHEEVDDELYDLLKRLLIKDPRQRIKLIEVKRHPWVLRGLPNPIRWLEETDPGRMTQGKKIEVSKQDIDVAVVQLGVLDRVRSIAQKFKGAFSISNRAESRRRSKSSATASGDLPTSTASSSSTISQDARRQEGRRPSLRPDDVIFALRASREPEHPLSQSVTTSPEMRDRSDFLIGPDSRPDSPSLLAENQTARLSHSTQRPQPPDRAQSAVSTAGSIRTIRPADIANNSSGATTLPAMPSTPLEMPSTSSLGGILGGAKKMMRSVRSRDRGFSTYGRASPVDQLIAAGDDPHAEPSIAFSNTLAAGQVHPPASLREGSTTGSSAAPSPISSRPPSLTSPESLRPVYAITDDGGLSRQSSISSVSSRRRFRPNPDRTSVVPAYLPLLDDVGEERRFYRVVPTRDSSEDKVQRAKEQQIRRRMLEDDIAERPTSSSSRKRPSSFLMQEGVFPPCPLSPDDEAYYDQLEKSQRRTANPGAGTHTQNAKSKSTIVSSSSEDYFASHMSQSTSNPSIPSVVSAASSLPPDDRAHMNNADWMTEALPSDASSATARYAEEDDGYAGDDALETDEDDDSDDSFIEMSRRKSVKRSNSISCAEVLVHRRQTGAAESIRSVRSGSSNTMQRMKSNGGETDDEIVRGRVGRQTAEE</sequence>
<dbReference type="FunFam" id="1.10.510.10:FF:000614">
    <property type="entry name" value="Serine/threonine protein kinase, putative"/>
    <property type="match status" value="1"/>
</dbReference>
<gene>
    <name evidence="11" type="ORF">EJ06DRAFT_531567</name>
</gene>
<feature type="compositionally biased region" description="Basic and acidic residues" evidence="9">
    <location>
        <begin position="10"/>
        <end position="51"/>
    </location>
</feature>
<evidence type="ECO:0000256" key="8">
    <source>
        <dbReference type="PIRSR" id="PIRSR630616-3"/>
    </source>
</evidence>
<organism evidence="11 12">
    <name type="scientific">Trichodelitschia bisporula</name>
    <dbReference type="NCBI Taxonomy" id="703511"/>
    <lineage>
        <taxon>Eukaryota</taxon>
        <taxon>Fungi</taxon>
        <taxon>Dikarya</taxon>
        <taxon>Ascomycota</taxon>
        <taxon>Pezizomycotina</taxon>
        <taxon>Dothideomycetes</taxon>
        <taxon>Dothideomycetes incertae sedis</taxon>
        <taxon>Phaeotrichales</taxon>
        <taxon>Phaeotrichaceae</taxon>
        <taxon>Trichodelitschia</taxon>
    </lineage>
</organism>
<keyword evidence="3 7" id="KW-0547">Nucleotide-binding</keyword>
<feature type="region of interest" description="Disordered" evidence="9">
    <location>
        <begin position="370"/>
        <end position="529"/>
    </location>
</feature>
<dbReference type="Proteomes" id="UP000799640">
    <property type="component" value="Unassembled WGS sequence"/>
</dbReference>
<feature type="compositionally biased region" description="Low complexity" evidence="9">
    <location>
        <begin position="763"/>
        <end position="772"/>
    </location>
</feature>
<evidence type="ECO:0000259" key="10">
    <source>
        <dbReference type="PROSITE" id="PS50011"/>
    </source>
</evidence>
<dbReference type="EMBL" id="ML996698">
    <property type="protein sequence ID" value="KAF2399234.1"/>
    <property type="molecule type" value="Genomic_DNA"/>
</dbReference>
<feature type="compositionally biased region" description="Low complexity" evidence="9">
    <location>
        <begin position="381"/>
        <end position="401"/>
    </location>
</feature>
<evidence type="ECO:0000256" key="1">
    <source>
        <dbReference type="ARBA" id="ARBA00022527"/>
    </source>
</evidence>
<evidence type="ECO:0000256" key="4">
    <source>
        <dbReference type="ARBA" id="ARBA00022777"/>
    </source>
</evidence>
<accession>A0A6G1HTI7</accession>
<dbReference type="SMART" id="SM00220">
    <property type="entry name" value="S_TKc"/>
    <property type="match status" value="1"/>
</dbReference>
<dbReference type="Gene3D" id="1.10.510.10">
    <property type="entry name" value="Transferase(Phosphotransferase) domain 1"/>
    <property type="match status" value="1"/>
</dbReference>
<dbReference type="InterPro" id="IPR000719">
    <property type="entry name" value="Prot_kinase_dom"/>
</dbReference>
<feature type="region of interest" description="Disordered" evidence="9">
    <location>
        <begin position="834"/>
        <end position="866"/>
    </location>
</feature>
<dbReference type="Pfam" id="PF00069">
    <property type="entry name" value="Pkinase"/>
    <property type="match status" value="1"/>
</dbReference>
<evidence type="ECO:0000313" key="11">
    <source>
        <dbReference type="EMBL" id="KAF2399234.1"/>
    </source>
</evidence>
<evidence type="ECO:0000313" key="12">
    <source>
        <dbReference type="Proteomes" id="UP000799640"/>
    </source>
</evidence>
<feature type="compositionally biased region" description="Low complexity" evidence="9">
    <location>
        <begin position="595"/>
        <end position="616"/>
    </location>
</feature>
<dbReference type="InterPro" id="IPR011009">
    <property type="entry name" value="Kinase-like_dom_sf"/>
</dbReference>
<feature type="compositionally biased region" description="Basic and acidic residues" evidence="9">
    <location>
        <begin position="403"/>
        <end position="418"/>
    </location>
</feature>
<feature type="domain" description="Protein kinase" evidence="10">
    <location>
        <begin position="1"/>
        <end position="311"/>
    </location>
</feature>
<feature type="compositionally biased region" description="Polar residues" evidence="9">
    <location>
        <begin position="888"/>
        <end position="905"/>
    </location>
</feature>